<dbReference type="PANTHER" id="PTHR47939:SF13">
    <property type="entry name" value="OS03G0201400 PROTEIN"/>
    <property type="match status" value="1"/>
</dbReference>
<dbReference type="Gene3D" id="1.25.40.10">
    <property type="entry name" value="Tetratricopeptide repeat domain"/>
    <property type="match status" value="3"/>
</dbReference>
<feature type="region of interest" description="Disordered" evidence="3">
    <location>
        <begin position="57"/>
        <end position="127"/>
    </location>
</feature>
<feature type="repeat" description="PPR" evidence="2">
    <location>
        <begin position="506"/>
        <end position="540"/>
    </location>
</feature>
<keyword evidence="5" id="KW-1185">Reference proteome</keyword>
<evidence type="ECO:0008006" key="6">
    <source>
        <dbReference type="Google" id="ProtNLM"/>
    </source>
</evidence>
<accession>A0A6A6JLK4</accession>
<evidence type="ECO:0000313" key="5">
    <source>
        <dbReference type="Proteomes" id="UP000800097"/>
    </source>
</evidence>
<gene>
    <name evidence="4" type="ORF">EI97DRAFT_433061</name>
</gene>
<feature type="repeat" description="PPR" evidence="2">
    <location>
        <begin position="646"/>
        <end position="680"/>
    </location>
</feature>
<dbReference type="OrthoDB" id="185373at2759"/>
<evidence type="ECO:0000256" key="3">
    <source>
        <dbReference type="SAM" id="MobiDB-lite"/>
    </source>
</evidence>
<feature type="compositionally biased region" description="Basic and acidic residues" evidence="3">
    <location>
        <begin position="914"/>
        <end position="925"/>
    </location>
</feature>
<feature type="region of interest" description="Disordered" evidence="3">
    <location>
        <begin position="913"/>
        <end position="953"/>
    </location>
</feature>
<dbReference type="InterPro" id="IPR011990">
    <property type="entry name" value="TPR-like_helical_dom_sf"/>
</dbReference>
<proteinExistence type="predicted"/>
<protein>
    <recommendedName>
        <fullName evidence="6">Pentatricopeptide repeat protein</fullName>
    </recommendedName>
</protein>
<name>A0A6A6JLK4_WESOR</name>
<dbReference type="PANTHER" id="PTHR47939">
    <property type="entry name" value="MEMBRANE-ASSOCIATED SALT-INDUCIBLE PROTEIN-LIKE"/>
    <property type="match status" value="1"/>
</dbReference>
<organism evidence="4 5">
    <name type="scientific">Westerdykella ornata</name>
    <dbReference type="NCBI Taxonomy" id="318751"/>
    <lineage>
        <taxon>Eukaryota</taxon>
        <taxon>Fungi</taxon>
        <taxon>Dikarya</taxon>
        <taxon>Ascomycota</taxon>
        <taxon>Pezizomycotina</taxon>
        <taxon>Dothideomycetes</taxon>
        <taxon>Pleosporomycetidae</taxon>
        <taxon>Pleosporales</taxon>
        <taxon>Sporormiaceae</taxon>
        <taxon>Westerdykella</taxon>
    </lineage>
</organism>
<dbReference type="RefSeq" id="XP_033654367.1">
    <property type="nucleotide sequence ID" value="XM_033798310.1"/>
</dbReference>
<evidence type="ECO:0000256" key="2">
    <source>
        <dbReference type="PROSITE-ProRule" id="PRU00708"/>
    </source>
</evidence>
<dbReference type="Pfam" id="PF13041">
    <property type="entry name" value="PPR_2"/>
    <property type="match status" value="1"/>
</dbReference>
<dbReference type="GeneID" id="54551485"/>
<dbReference type="PROSITE" id="PS51375">
    <property type="entry name" value="PPR"/>
    <property type="match status" value="2"/>
</dbReference>
<dbReference type="Proteomes" id="UP000800097">
    <property type="component" value="Unassembled WGS sequence"/>
</dbReference>
<reference evidence="4" key="1">
    <citation type="journal article" date="2020" name="Stud. Mycol.">
        <title>101 Dothideomycetes genomes: a test case for predicting lifestyles and emergence of pathogens.</title>
        <authorList>
            <person name="Haridas S."/>
            <person name="Albert R."/>
            <person name="Binder M."/>
            <person name="Bloem J."/>
            <person name="Labutti K."/>
            <person name="Salamov A."/>
            <person name="Andreopoulos B."/>
            <person name="Baker S."/>
            <person name="Barry K."/>
            <person name="Bills G."/>
            <person name="Bluhm B."/>
            <person name="Cannon C."/>
            <person name="Castanera R."/>
            <person name="Culley D."/>
            <person name="Daum C."/>
            <person name="Ezra D."/>
            <person name="Gonzalez J."/>
            <person name="Henrissat B."/>
            <person name="Kuo A."/>
            <person name="Liang C."/>
            <person name="Lipzen A."/>
            <person name="Lutzoni F."/>
            <person name="Magnuson J."/>
            <person name="Mondo S."/>
            <person name="Nolan M."/>
            <person name="Ohm R."/>
            <person name="Pangilinan J."/>
            <person name="Park H.-J."/>
            <person name="Ramirez L."/>
            <person name="Alfaro M."/>
            <person name="Sun H."/>
            <person name="Tritt A."/>
            <person name="Yoshinaga Y."/>
            <person name="Zwiers L.-H."/>
            <person name="Turgeon B."/>
            <person name="Goodwin S."/>
            <person name="Spatafora J."/>
            <person name="Crous P."/>
            <person name="Grigoriev I."/>
        </authorList>
    </citation>
    <scope>NUCLEOTIDE SEQUENCE</scope>
    <source>
        <strain evidence="4">CBS 379.55</strain>
    </source>
</reference>
<keyword evidence="1" id="KW-0677">Repeat</keyword>
<dbReference type="InterPro" id="IPR002885">
    <property type="entry name" value="PPR_rpt"/>
</dbReference>
<dbReference type="InterPro" id="IPR050667">
    <property type="entry name" value="PPR-containing_protein"/>
</dbReference>
<evidence type="ECO:0000256" key="1">
    <source>
        <dbReference type="ARBA" id="ARBA00022737"/>
    </source>
</evidence>
<evidence type="ECO:0000313" key="4">
    <source>
        <dbReference type="EMBL" id="KAF2276828.1"/>
    </source>
</evidence>
<dbReference type="Pfam" id="PF01535">
    <property type="entry name" value="PPR"/>
    <property type="match status" value="1"/>
</dbReference>
<feature type="region of interest" description="Disordered" evidence="3">
    <location>
        <begin position="583"/>
        <end position="603"/>
    </location>
</feature>
<dbReference type="AlphaFoldDB" id="A0A6A6JLK4"/>
<sequence length="953" mass="106101">MLSPYVCRQCRARLLPQIRSSRSLQWQPRATFISLRKIFPRAPEPPKPDTTDDHIAAQEKLRKPEIPVIRDSPGARGRSRYAKYAPREVLSTGIGQQEDVADQNPGDVGAQKSTRMPSRRSSKEAEGTLAVARALSLDDLEKAWREFNALYPSKSRKTKMDAELDKANLWGGGRIFKKLLESIVRSFCKGAPVPATPTQVLFRFEQLDLFAFASENLRHPEYSNRLRFAYNDVIRDLTDEILAKLSRTRTGGPNLDGLVTELLSVFRLMFQAAGRKKHSLDDLVGDWRLLPKPAEVRPRGSSIVGRLHEFFIVQISPTMAFAALTLFSLQNGGYGKVNLSRSVREEGAPFAEFVACLLPYSQVDVVLQHLHYLHSYDEFPEEFLLRIVKCVKSAPAEAASLLSSREQAEKATRRESEDPISESDAAIAVEQSLLKRIARAVQEQTHKERLERLWGETIRTYTTTNNKVAIPTTIYNAFLTGFLALYAGDRSIAVWNHMIANGVTPDVKSWTAMLSGCEKGRDLIGLRSTWNRMIRSGTQPDVFAWTAFIHGLMSLRQLNAGFAAMDEMGRQWLAAQEAEKRAPASGAKEVSALTPDNKPPKPSTEIINGAASAIARIPPRSLSFERKLRALQEILTWAKNFSIRPDVRTYNIMIQLNITGRAWPTVHTLLQQMEADGIEPDVATYTMLVSAAFENEQFSSLSEAEQTEQVSTILSGLEGQGLKLNSYIYSATIDRLIKGYSNYSAVRAVVDHMLARNWIPSPHIYTSLITHYFRQSPPDIQSVDELWFQIMKTPGTPTDKVLFDRVIEGYASVGEIGKMMAVLTTMSMHGKLPGWVALTAVVRALADAGDWERARSVVRDVQHGEGVAKGGITGGSYGQDHFWHVVHKLGVMDVDAEFKQGVVPDSLEAPVGESRFEGRLEEEGLGRNGQSRQAKQVEGEQLDESGVIGGVPL</sequence>
<dbReference type="EMBL" id="ML986492">
    <property type="protein sequence ID" value="KAF2276828.1"/>
    <property type="molecule type" value="Genomic_DNA"/>
</dbReference>